<dbReference type="NCBIfam" id="TIGR01730">
    <property type="entry name" value="RND_mfp"/>
    <property type="match status" value="1"/>
</dbReference>
<evidence type="ECO:0000313" key="7">
    <source>
        <dbReference type="Proteomes" id="UP000626026"/>
    </source>
</evidence>
<dbReference type="Gene3D" id="1.10.287.470">
    <property type="entry name" value="Helix hairpin bin"/>
    <property type="match status" value="1"/>
</dbReference>
<feature type="domain" description="CzcB-like C-terminal circularly permuted SH3-like" evidence="5">
    <location>
        <begin position="312"/>
        <end position="368"/>
    </location>
</feature>
<sequence>MLDSPSTGIEVRDTPRRRWLRPVLVVAVLGGAAWLGWHVLAPSGTPATPPTAAAQPVAPPALTVAVTPARPRALMRTVSGDGSVVAWQELVLAAETGGLRVAEVAFEEGDHVTAGQVLVRLEDAVPAAQLAQAEAAVAEAEAALGIARADLNRAVELSRTQNTPRQVLDQRQAAARQAEARLASSGAARDEARVRLEQTRLRAPFDGIVLKRAILPGAVSGVGQEMVRLLRDGRLELDARVPELDLATVTPGQPVRVLHGAREIVATVRAIAPTVSAESRLGVVHVALPADSGLRPGMFARAEIRAEAPSRIVVPQEAVVFRDGAPSAFVLRGEQVALRRLTTGARQDGVVEVLQGLAEGDQVVTTGAGFLAEGDRVRVAAPVAGR</sequence>
<dbReference type="SUPFAM" id="SSF111369">
    <property type="entry name" value="HlyD-like secretion proteins"/>
    <property type="match status" value="1"/>
</dbReference>
<protein>
    <submittedName>
        <fullName evidence="6">Efflux RND transporter periplasmic adaptor subunit</fullName>
    </submittedName>
</protein>
<gene>
    <name evidence="6" type="ORF">IBL26_01365</name>
</gene>
<feature type="transmembrane region" description="Helical" evidence="2">
    <location>
        <begin position="20"/>
        <end position="40"/>
    </location>
</feature>
<evidence type="ECO:0000259" key="4">
    <source>
        <dbReference type="Pfam" id="PF25954"/>
    </source>
</evidence>
<feature type="domain" description="CusB-like beta-barrel" evidence="4">
    <location>
        <begin position="237"/>
        <end position="307"/>
    </location>
</feature>
<dbReference type="Pfam" id="PF25975">
    <property type="entry name" value="CzcB_C"/>
    <property type="match status" value="1"/>
</dbReference>
<proteinExistence type="inferred from homology"/>
<dbReference type="EMBL" id="JACTVA010000002">
    <property type="protein sequence ID" value="MBC9205468.1"/>
    <property type="molecule type" value="Genomic_DNA"/>
</dbReference>
<evidence type="ECO:0000259" key="3">
    <source>
        <dbReference type="Pfam" id="PF25876"/>
    </source>
</evidence>
<name>A0ABR7RGL5_9PROT</name>
<dbReference type="InterPro" id="IPR058649">
    <property type="entry name" value="CzcB_C"/>
</dbReference>
<dbReference type="PANTHER" id="PTHR30469:SF15">
    <property type="entry name" value="HLYD FAMILY OF SECRETION PROTEINS"/>
    <property type="match status" value="1"/>
</dbReference>
<dbReference type="InterPro" id="IPR058624">
    <property type="entry name" value="MdtA-like_HH"/>
</dbReference>
<reference evidence="6 7" key="1">
    <citation type="journal article" date="2013" name="Int. J. Syst. Evol. Microbiol.">
        <title>Roseomonas aerophila sp. nov., isolated from air.</title>
        <authorList>
            <person name="Kim S.J."/>
            <person name="Weon H.Y."/>
            <person name="Ahn J.H."/>
            <person name="Hong S.B."/>
            <person name="Seok S.J."/>
            <person name="Whang K.S."/>
            <person name="Kwon S.W."/>
        </authorList>
    </citation>
    <scope>NUCLEOTIDE SEQUENCE [LARGE SCALE GENOMIC DNA]</scope>
    <source>
        <strain evidence="6 7">NBRC 108923</strain>
    </source>
</reference>
<keyword evidence="7" id="KW-1185">Reference proteome</keyword>
<evidence type="ECO:0000256" key="1">
    <source>
        <dbReference type="ARBA" id="ARBA00009477"/>
    </source>
</evidence>
<comment type="caution">
    <text evidence="6">The sequence shown here is derived from an EMBL/GenBank/DDBJ whole genome shotgun (WGS) entry which is preliminary data.</text>
</comment>
<dbReference type="RefSeq" id="WP_187782650.1">
    <property type="nucleotide sequence ID" value="NZ_JACTVA010000002.1"/>
</dbReference>
<feature type="domain" description="Multidrug resistance protein MdtA-like alpha-helical hairpin" evidence="3">
    <location>
        <begin position="129"/>
        <end position="199"/>
    </location>
</feature>
<dbReference type="Gene3D" id="2.40.30.170">
    <property type="match status" value="1"/>
</dbReference>
<keyword evidence="2" id="KW-1133">Transmembrane helix</keyword>
<evidence type="ECO:0000313" key="6">
    <source>
        <dbReference type="EMBL" id="MBC9205468.1"/>
    </source>
</evidence>
<dbReference type="Gene3D" id="2.40.50.100">
    <property type="match status" value="1"/>
</dbReference>
<dbReference type="InterPro" id="IPR058792">
    <property type="entry name" value="Beta-barrel_RND_2"/>
</dbReference>
<keyword evidence="2" id="KW-0472">Membrane</keyword>
<dbReference type="InterPro" id="IPR006143">
    <property type="entry name" value="RND_pump_MFP"/>
</dbReference>
<evidence type="ECO:0000259" key="5">
    <source>
        <dbReference type="Pfam" id="PF25975"/>
    </source>
</evidence>
<comment type="similarity">
    <text evidence="1">Belongs to the membrane fusion protein (MFP) (TC 8.A.1) family.</text>
</comment>
<organism evidence="6 7">
    <name type="scientific">Teichococcus aerophilus</name>
    <dbReference type="NCBI Taxonomy" id="1224513"/>
    <lineage>
        <taxon>Bacteria</taxon>
        <taxon>Pseudomonadati</taxon>
        <taxon>Pseudomonadota</taxon>
        <taxon>Alphaproteobacteria</taxon>
        <taxon>Acetobacterales</taxon>
        <taxon>Roseomonadaceae</taxon>
        <taxon>Roseomonas</taxon>
    </lineage>
</organism>
<evidence type="ECO:0000256" key="2">
    <source>
        <dbReference type="SAM" id="Phobius"/>
    </source>
</evidence>
<dbReference type="Gene3D" id="2.40.420.20">
    <property type="match status" value="1"/>
</dbReference>
<dbReference type="Pfam" id="PF25954">
    <property type="entry name" value="Beta-barrel_RND_2"/>
    <property type="match status" value="1"/>
</dbReference>
<keyword evidence="2" id="KW-0812">Transmembrane</keyword>
<accession>A0ABR7RGL5</accession>
<dbReference type="PANTHER" id="PTHR30469">
    <property type="entry name" value="MULTIDRUG RESISTANCE PROTEIN MDTA"/>
    <property type="match status" value="1"/>
</dbReference>
<dbReference type="Pfam" id="PF25876">
    <property type="entry name" value="HH_MFP_RND"/>
    <property type="match status" value="1"/>
</dbReference>
<dbReference type="Proteomes" id="UP000626026">
    <property type="component" value="Unassembled WGS sequence"/>
</dbReference>